<keyword evidence="8 11" id="KW-0456">Lyase</keyword>
<proteinExistence type="inferred from homology"/>
<dbReference type="InterPro" id="IPR002220">
    <property type="entry name" value="DapA-like"/>
</dbReference>
<dbReference type="CDD" id="cd00950">
    <property type="entry name" value="DHDPS"/>
    <property type="match status" value="1"/>
</dbReference>
<dbReference type="UniPathway" id="UPA00034">
    <property type="reaction ID" value="UER00017"/>
</dbReference>
<dbReference type="PANTHER" id="PTHR12128:SF66">
    <property type="entry name" value="4-HYDROXY-2-OXOGLUTARATE ALDOLASE, MITOCHONDRIAL"/>
    <property type="match status" value="1"/>
</dbReference>
<evidence type="ECO:0000256" key="13">
    <source>
        <dbReference type="PIRSR" id="PIRSR001365-2"/>
    </source>
</evidence>
<dbReference type="STRING" id="1776334.APZ16_04180"/>
<evidence type="ECO:0000256" key="7">
    <source>
        <dbReference type="ARBA" id="ARBA00023154"/>
    </source>
</evidence>
<comment type="caution">
    <text evidence="14">The sequence shown here is derived from an EMBL/GenBank/DDBJ whole genome shotgun (WGS) entry which is preliminary data.</text>
</comment>
<dbReference type="GO" id="GO:0019877">
    <property type="term" value="P:diaminopimelate biosynthetic process"/>
    <property type="evidence" value="ECO:0007669"/>
    <property type="project" value="UniProtKB-UniRule"/>
</dbReference>
<protein>
    <recommendedName>
        <fullName evidence="3 11">4-hydroxy-tetrahydrodipicolinate synthase</fullName>
        <shortName evidence="11">HTPA synthase</shortName>
        <ecNumber evidence="3 11">4.3.3.7</ecNumber>
    </recommendedName>
</protein>
<evidence type="ECO:0000256" key="9">
    <source>
        <dbReference type="ARBA" id="ARBA00023270"/>
    </source>
</evidence>
<dbReference type="GO" id="GO:0008840">
    <property type="term" value="F:4-hydroxy-tetrahydrodipicolinate synthase activity"/>
    <property type="evidence" value="ECO:0007669"/>
    <property type="project" value="UniProtKB-UniRule"/>
</dbReference>
<dbReference type="PROSITE" id="PS00665">
    <property type="entry name" value="DHDPS_1"/>
    <property type="match status" value="1"/>
</dbReference>
<dbReference type="AlphaFoldDB" id="A0A147K117"/>
<dbReference type="EC" id="4.3.3.7" evidence="3 11"/>
<dbReference type="PANTHER" id="PTHR12128">
    <property type="entry name" value="DIHYDRODIPICOLINATE SYNTHASE"/>
    <property type="match status" value="1"/>
</dbReference>
<evidence type="ECO:0000313" key="14">
    <source>
        <dbReference type="EMBL" id="KUO42496.1"/>
    </source>
</evidence>
<keyword evidence="6 11" id="KW-0220">Diaminopimelate biosynthesis</keyword>
<evidence type="ECO:0000256" key="10">
    <source>
        <dbReference type="ARBA" id="ARBA00047836"/>
    </source>
</evidence>
<evidence type="ECO:0000256" key="6">
    <source>
        <dbReference type="ARBA" id="ARBA00022915"/>
    </source>
</evidence>
<evidence type="ECO:0000256" key="4">
    <source>
        <dbReference type="ARBA" id="ARBA00022490"/>
    </source>
</evidence>
<evidence type="ECO:0000256" key="3">
    <source>
        <dbReference type="ARBA" id="ARBA00012086"/>
    </source>
</evidence>
<evidence type="ECO:0000313" key="15">
    <source>
        <dbReference type="Proteomes" id="UP000074294"/>
    </source>
</evidence>
<feature type="binding site" evidence="11 13">
    <location>
        <position position="45"/>
    </location>
    <ligand>
        <name>pyruvate</name>
        <dbReference type="ChEBI" id="CHEBI:15361"/>
    </ligand>
</feature>
<comment type="pathway">
    <text evidence="2 11">Amino-acid biosynthesis; L-lysine biosynthesis via DAP pathway; (S)-tetrahydrodipicolinate from L-aspartate: step 3/4.</text>
</comment>
<keyword evidence="5 11" id="KW-0028">Amino-acid biosynthesis</keyword>
<keyword evidence="4 11" id="KW-0963">Cytoplasm</keyword>
<comment type="function">
    <text evidence="1 11">Catalyzes the condensation of (S)-aspartate-beta-semialdehyde [(S)-ASA] and pyruvate to 4-hydroxy-tetrahydrodipicolinate (HTPA).</text>
</comment>
<comment type="subunit">
    <text evidence="11">Homotetramer; dimer of dimers.</text>
</comment>
<comment type="catalytic activity">
    <reaction evidence="10 11">
        <text>L-aspartate 4-semialdehyde + pyruvate = (2S,4S)-4-hydroxy-2,3,4,5-tetrahydrodipicolinate + H2O + H(+)</text>
        <dbReference type="Rhea" id="RHEA:34171"/>
        <dbReference type="ChEBI" id="CHEBI:15361"/>
        <dbReference type="ChEBI" id="CHEBI:15377"/>
        <dbReference type="ChEBI" id="CHEBI:15378"/>
        <dbReference type="ChEBI" id="CHEBI:67139"/>
        <dbReference type="ChEBI" id="CHEBI:537519"/>
        <dbReference type="EC" id="4.3.3.7"/>
    </reaction>
</comment>
<name>A0A147K117_HADYE</name>
<feature type="site" description="Part of a proton relay during catalysis" evidence="11">
    <location>
        <position position="107"/>
    </location>
</feature>
<accession>A0A147K117</accession>
<dbReference type="GO" id="GO:0008675">
    <property type="term" value="F:2-dehydro-3-deoxy-phosphogluconate aldolase activity"/>
    <property type="evidence" value="ECO:0007669"/>
    <property type="project" value="UniProtKB-ARBA"/>
</dbReference>
<feature type="active site" description="Schiff-base intermediate with substrate" evidence="11 12">
    <location>
        <position position="161"/>
    </location>
</feature>
<dbReference type="SMART" id="SM01130">
    <property type="entry name" value="DHDPS"/>
    <property type="match status" value="1"/>
</dbReference>
<dbReference type="NCBIfam" id="TIGR00674">
    <property type="entry name" value="dapA"/>
    <property type="match status" value="1"/>
</dbReference>
<dbReference type="Pfam" id="PF00701">
    <property type="entry name" value="DHDPS"/>
    <property type="match status" value="1"/>
</dbReference>
<dbReference type="Gene3D" id="3.20.20.70">
    <property type="entry name" value="Aldolase class I"/>
    <property type="match status" value="1"/>
</dbReference>
<evidence type="ECO:0000256" key="2">
    <source>
        <dbReference type="ARBA" id="ARBA00005120"/>
    </source>
</evidence>
<dbReference type="InterPro" id="IPR020624">
    <property type="entry name" value="Schiff_base-form_aldolases_CS"/>
</dbReference>
<dbReference type="InterPro" id="IPR020625">
    <property type="entry name" value="Schiff_base-form_aldolases_AS"/>
</dbReference>
<comment type="caution">
    <text evidence="11">Was originally thought to be a dihydrodipicolinate synthase (DHDPS), catalyzing the condensation of (S)-aspartate-beta-semialdehyde [(S)-ASA] and pyruvate to dihydrodipicolinate (DHDP). However, it was shown in E.coli that the product of the enzymatic reaction is not dihydrodipicolinate but in fact (4S)-4-hydroxy-2,3,4,5-tetrahydro-(2S)-dipicolinic acid (HTPA), and that the consecutive dehydration reaction leading to DHDP is not spontaneous but catalyzed by DapB.</text>
</comment>
<dbReference type="InterPro" id="IPR013785">
    <property type="entry name" value="Aldolase_TIM"/>
</dbReference>
<feature type="site" description="Part of a proton relay during catalysis" evidence="11">
    <location>
        <position position="44"/>
    </location>
</feature>
<dbReference type="SUPFAM" id="SSF51569">
    <property type="entry name" value="Aldolase"/>
    <property type="match status" value="1"/>
</dbReference>
<dbReference type="PROSITE" id="PS00666">
    <property type="entry name" value="DHDPS_2"/>
    <property type="match status" value="1"/>
</dbReference>
<sequence>MFEGAYTAMVTPFDKDGKIDEEGLRENVRFQIRKGIHGLVPTGTTGESPTLSYEEHNRVIEIVVDEAGGRVPVLAGTGSNSTWEALMLTRHAEEVGADGALIVVPYYNKPTQAGLYAHFKKLAEEVDIPQVIYNIPSRTGVNMLPETMAKLAKLKNIVGVKEASGDLKQVARVIELTRGEDFAVISGDDALTFEIMKLGGQGVISVASNIVPDRVVRLVDSFRSGDIETAKRINDELMPLFKALFLETNPVPVKTAMNWMGMAAGGCRLPLVEMEPENQEKLRRVLEAMGLLK</sequence>
<dbReference type="PIRSF" id="PIRSF001365">
    <property type="entry name" value="DHDPS"/>
    <property type="match status" value="1"/>
</dbReference>
<reference evidence="14 15" key="1">
    <citation type="journal article" date="2016" name="Nat. Microbiol.">
        <title>Genomic inference of the metabolism of cosmopolitan subsurface Archaea, Hadesarchaea.</title>
        <authorList>
            <person name="Baker B.J."/>
            <person name="Saw J.H."/>
            <person name="Lind A.E."/>
            <person name="Lazar C.S."/>
            <person name="Hinrichs K.-U."/>
            <person name="Teske A.P."/>
            <person name="Ettema T.J."/>
        </authorList>
    </citation>
    <scope>NUCLEOTIDE SEQUENCE [LARGE SCALE GENOMIC DNA]</scope>
</reference>
<dbReference type="GO" id="GO:0009089">
    <property type="term" value="P:lysine biosynthetic process via diaminopimelate"/>
    <property type="evidence" value="ECO:0007669"/>
    <property type="project" value="UniProtKB-UniRule"/>
</dbReference>
<evidence type="ECO:0000256" key="8">
    <source>
        <dbReference type="ARBA" id="ARBA00023239"/>
    </source>
</evidence>
<dbReference type="GO" id="GO:0005737">
    <property type="term" value="C:cytoplasm"/>
    <property type="evidence" value="ECO:0007669"/>
    <property type="project" value="UniProtKB-SubCell"/>
</dbReference>
<comment type="subcellular location">
    <subcellularLocation>
        <location evidence="11">Cytoplasm</location>
    </subcellularLocation>
</comment>
<keyword evidence="9 11" id="KW-0704">Schiff base</keyword>
<evidence type="ECO:0000256" key="12">
    <source>
        <dbReference type="PIRSR" id="PIRSR001365-1"/>
    </source>
</evidence>
<organism evidence="14 15">
    <name type="scientific">Hadarchaeum yellowstonense</name>
    <dbReference type="NCBI Taxonomy" id="1776334"/>
    <lineage>
        <taxon>Archaea</taxon>
        <taxon>Methanobacteriati</taxon>
        <taxon>Candidatus Hadarchaeota</taxon>
        <taxon>Candidatus Hadarchaeia</taxon>
        <taxon>Candidatus Hadarchaeales</taxon>
        <taxon>Candidatus Hadarchaeaceae</taxon>
        <taxon>Candidatus Hadarchaeum</taxon>
    </lineage>
</organism>
<gene>
    <name evidence="11" type="primary">dapA</name>
    <name evidence="14" type="ORF">APZ16_04180</name>
</gene>
<dbReference type="HAMAP" id="MF_00418">
    <property type="entry name" value="DapA"/>
    <property type="match status" value="1"/>
</dbReference>
<dbReference type="InterPro" id="IPR005263">
    <property type="entry name" value="DapA"/>
</dbReference>
<dbReference type="PRINTS" id="PR00146">
    <property type="entry name" value="DHPICSNTHASE"/>
</dbReference>
<feature type="binding site" evidence="11 13">
    <location>
        <position position="204"/>
    </location>
    <ligand>
        <name>pyruvate</name>
        <dbReference type="ChEBI" id="CHEBI:15361"/>
    </ligand>
</feature>
<dbReference type="EMBL" id="LQMQ01000005">
    <property type="protein sequence ID" value="KUO42496.1"/>
    <property type="molecule type" value="Genomic_DNA"/>
</dbReference>
<feature type="active site" description="Proton donor/acceptor" evidence="11 12">
    <location>
        <position position="133"/>
    </location>
</feature>
<evidence type="ECO:0000256" key="5">
    <source>
        <dbReference type="ARBA" id="ARBA00022605"/>
    </source>
</evidence>
<dbReference type="Proteomes" id="UP000074294">
    <property type="component" value="Unassembled WGS sequence"/>
</dbReference>
<comment type="similarity">
    <text evidence="11">Belongs to the DapA family.</text>
</comment>
<keyword evidence="7 11" id="KW-0457">Lysine biosynthesis</keyword>
<evidence type="ECO:0000256" key="1">
    <source>
        <dbReference type="ARBA" id="ARBA00003294"/>
    </source>
</evidence>
<evidence type="ECO:0000256" key="11">
    <source>
        <dbReference type="HAMAP-Rule" id="MF_00418"/>
    </source>
</evidence>